<evidence type="ECO:0000313" key="3">
    <source>
        <dbReference type="Proteomes" id="UP000011728"/>
    </source>
</evidence>
<dbReference type="KEGG" id="csr:Cspa_c41960"/>
<dbReference type="EMBL" id="CP004121">
    <property type="protein sequence ID" value="AGF57949.1"/>
    <property type="molecule type" value="Genomic_DNA"/>
</dbReference>
<accession>M1MJ38</accession>
<keyword evidence="1" id="KW-0472">Membrane</keyword>
<name>M1MJ38_9CLOT</name>
<sequence>MKIYYVVGLAAYVASYMIFYFIYTKLNLEELLIGRTSRRIALFMIAIIFGIVGYSITDNLNIAKEYQLLINSLFVGPSSALIVYVLPVKSNL</sequence>
<evidence type="ECO:0000313" key="2">
    <source>
        <dbReference type="EMBL" id="AGF57949.1"/>
    </source>
</evidence>
<dbReference type="STRING" id="36745.CLSAP_39470"/>
<dbReference type="Proteomes" id="UP000011728">
    <property type="component" value="Chromosome"/>
</dbReference>
<feature type="transmembrane region" description="Helical" evidence="1">
    <location>
        <begin position="6"/>
        <end position="28"/>
    </location>
</feature>
<dbReference type="RefSeq" id="WP_015394260.1">
    <property type="nucleotide sequence ID" value="NC_020291.1"/>
</dbReference>
<keyword evidence="3" id="KW-1185">Reference proteome</keyword>
<dbReference type="eggNOG" id="ENOG503255T">
    <property type="taxonomic scope" value="Bacteria"/>
</dbReference>
<proteinExistence type="predicted"/>
<keyword evidence="1" id="KW-0812">Transmembrane</keyword>
<reference evidence="2 3" key="1">
    <citation type="submission" date="2013-02" db="EMBL/GenBank/DDBJ databases">
        <title>Genome sequence of Clostridium saccharoperbutylacetonicum N1-4(HMT).</title>
        <authorList>
            <person name="Poehlein A."/>
            <person name="Daniel R."/>
        </authorList>
    </citation>
    <scope>NUCLEOTIDE SEQUENCE [LARGE SCALE GENOMIC DNA]</scope>
    <source>
        <strain evidence="3">N1-4(HMT)</strain>
    </source>
</reference>
<protein>
    <submittedName>
        <fullName evidence="2">Uncharacterized protein</fullName>
    </submittedName>
</protein>
<keyword evidence="1" id="KW-1133">Transmembrane helix</keyword>
<dbReference type="HOGENOM" id="CLU_186675_0_0_9"/>
<dbReference type="PATRIC" id="fig|931276.5.peg.4227"/>
<organism evidence="2 3">
    <name type="scientific">Clostridium saccharoperbutylacetonicum N1-4(HMT)</name>
    <dbReference type="NCBI Taxonomy" id="931276"/>
    <lineage>
        <taxon>Bacteria</taxon>
        <taxon>Bacillati</taxon>
        <taxon>Bacillota</taxon>
        <taxon>Clostridia</taxon>
        <taxon>Eubacteriales</taxon>
        <taxon>Clostridiaceae</taxon>
        <taxon>Clostridium</taxon>
    </lineage>
</organism>
<feature type="transmembrane region" description="Helical" evidence="1">
    <location>
        <begin position="68"/>
        <end position="86"/>
    </location>
</feature>
<gene>
    <name evidence="2" type="ORF">Cspa_c41960</name>
</gene>
<feature type="transmembrane region" description="Helical" evidence="1">
    <location>
        <begin position="40"/>
        <end position="56"/>
    </location>
</feature>
<dbReference type="AlphaFoldDB" id="M1MJ38"/>
<evidence type="ECO:0000256" key="1">
    <source>
        <dbReference type="SAM" id="Phobius"/>
    </source>
</evidence>